<keyword evidence="7" id="KW-0756">Sterol biosynthesis</keyword>
<keyword evidence="10" id="KW-1207">Sterol metabolism</keyword>
<evidence type="ECO:0000256" key="11">
    <source>
        <dbReference type="ARBA" id="ARBA00023221"/>
    </source>
</evidence>
<gene>
    <name evidence="16" type="ORF">PCAMFM013_S042g000031</name>
</gene>
<reference evidence="16 17" key="1">
    <citation type="journal article" date="2014" name="Nat. Commun.">
        <title>Multiple recent horizontal transfers of a large genomic region in cheese making fungi.</title>
        <authorList>
            <person name="Cheeseman K."/>
            <person name="Ropars J."/>
            <person name="Renault P."/>
            <person name="Dupont J."/>
            <person name="Gouzy J."/>
            <person name="Branca A."/>
            <person name="Abraham A.L."/>
            <person name="Ceppi M."/>
            <person name="Conseiller E."/>
            <person name="Debuchy R."/>
            <person name="Malagnac F."/>
            <person name="Goarin A."/>
            <person name="Silar P."/>
            <person name="Lacoste S."/>
            <person name="Sallet E."/>
            <person name="Bensimon A."/>
            <person name="Giraud T."/>
            <person name="Brygoo Y."/>
        </authorList>
    </citation>
    <scope>NUCLEOTIDE SEQUENCE [LARGE SCALE GENOMIC DNA]</scope>
    <source>
        <strain evidence="17">FM 013</strain>
    </source>
</reference>
<dbReference type="Proteomes" id="UP000053732">
    <property type="component" value="Unassembled WGS sequence"/>
</dbReference>
<feature type="transmembrane region" description="Helical" evidence="14">
    <location>
        <begin position="28"/>
        <end position="49"/>
    </location>
</feature>
<sequence length="226" mass="26086">MATIPDHPFYPSSLNAIGYVDNTMSIPALLGVFTIATVGIIGFSSFVLKTIKPSISRADKILVGWFIFSGCIHFILEGYFVYNHKTMPRRLDLLGQMWKEYAKADSRYMTMEPFVLCMESITAFAWGPLCYFIAWMIVTESPHRHPTQIIVSMGQFYGDVLYYGTSILEESYHGVSYSRPETFYYWGYFIFLNSFWILIPGFCMYQSYSAMVRVTRQSIVHCKKNL</sequence>
<evidence type="ECO:0000256" key="2">
    <source>
        <dbReference type="ARBA" id="ARBA00008337"/>
    </source>
</evidence>
<evidence type="ECO:0000259" key="15">
    <source>
        <dbReference type="PROSITE" id="PS51751"/>
    </source>
</evidence>
<protein>
    <submittedName>
        <fullName evidence="16">Emopamil-binding</fullName>
    </submittedName>
</protein>
<evidence type="ECO:0000256" key="12">
    <source>
        <dbReference type="ARBA" id="ARBA00023235"/>
    </source>
</evidence>
<comment type="similarity">
    <text evidence="2">Belongs to the EBP family.</text>
</comment>
<accession>A0A0G4PV14</accession>
<evidence type="ECO:0000256" key="4">
    <source>
        <dbReference type="ARBA" id="ARBA00022692"/>
    </source>
</evidence>
<keyword evidence="3" id="KW-0444">Lipid biosynthesis</keyword>
<feature type="transmembrane region" description="Helical" evidence="14">
    <location>
        <begin position="113"/>
        <end position="137"/>
    </location>
</feature>
<organism evidence="16 17">
    <name type="scientific">Penicillium camemberti (strain FM 013)</name>
    <dbReference type="NCBI Taxonomy" id="1429867"/>
    <lineage>
        <taxon>Eukaryota</taxon>
        <taxon>Fungi</taxon>
        <taxon>Dikarya</taxon>
        <taxon>Ascomycota</taxon>
        <taxon>Pezizomycotina</taxon>
        <taxon>Eurotiomycetes</taxon>
        <taxon>Eurotiomycetidae</taxon>
        <taxon>Eurotiales</taxon>
        <taxon>Aspergillaceae</taxon>
        <taxon>Penicillium</taxon>
    </lineage>
</organism>
<dbReference type="PROSITE" id="PS51751">
    <property type="entry name" value="EXPERA"/>
    <property type="match status" value="1"/>
</dbReference>
<keyword evidence="6 13" id="KW-1133">Transmembrane helix</keyword>
<feature type="transmembrane region" description="Helical" evidence="14">
    <location>
        <begin position="185"/>
        <end position="205"/>
    </location>
</feature>
<dbReference type="GO" id="GO:0047750">
    <property type="term" value="F:cholestenol delta-isomerase activity"/>
    <property type="evidence" value="ECO:0007669"/>
    <property type="project" value="InterPro"/>
</dbReference>
<keyword evidence="12" id="KW-0413">Isomerase</keyword>
<keyword evidence="8" id="KW-0443">Lipid metabolism</keyword>
<dbReference type="GO" id="GO:0005783">
    <property type="term" value="C:endoplasmic reticulum"/>
    <property type="evidence" value="ECO:0007669"/>
    <property type="project" value="TreeGrafter"/>
</dbReference>
<keyword evidence="4 13" id="KW-0812">Transmembrane</keyword>
<feature type="transmembrane region" description="Helical" evidence="14">
    <location>
        <begin position="61"/>
        <end position="82"/>
    </location>
</feature>
<dbReference type="PANTHER" id="PTHR14207">
    <property type="entry name" value="STEROL ISOMERASE"/>
    <property type="match status" value="1"/>
</dbReference>
<evidence type="ECO:0000256" key="3">
    <source>
        <dbReference type="ARBA" id="ARBA00022516"/>
    </source>
</evidence>
<comment type="subcellular location">
    <subcellularLocation>
        <location evidence="1">Membrane</location>
        <topology evidence="1">Multi-pass membrane protein</topology>
    </subcellularLocation>
</comment>
<dbReference type="Pfam" id="PF05241">
    <property type="entry name" value="EBP"/>
    <property type="match status" value="1"/>
</dbReference>
<dbReference type="STRING" id="1429867.A0A0G4PV14"/>
<evidence type="ECO:0000256" key="13">
    <source>
        <dbReference type="PROSITE-ProRule" id="PRU01087"/>
    </source>
</evidence>
<evidence type="ECO:0000256" key="9">
    <source>
        <dbReference type="ARBA" id="ARBA00023136"/>
    </source>
</evidence>
<dbReference type="PANTHER" id="PTHR14207:SF0">
    <property type="entry name" value="3-BETA-HYDROXYSTEROID-DELTA(8),DELTA(7)-ISOMERASE"/>
    <property type="match status" value="1"/>
</dbReference>
<dbReference type="GO" id="GO:0016020">
    <property type="term" value="C:membrane"/>
    <property type="evidence" value="ECO:0007669"/>
    <property type="project" value="UniProtKB-SubCell"/>
</dbReference>
<evidence type="ECO:0000313" key="16">
    <source>
        <dbReference type="EMBL" id="CRL29972.1"/>
    </source>
</evidence>
<dbReference type="InterPro" id="IPR033118">
    <property type="entry name" value="EXPERA"/>
</dbReference>
<keyword evidence="11" id="KW-0753">Steroid metabolism</keyword>
<evidence type="ECO:0000256" key="1">
    <source>
        <dbReference type="ARBA" id="ARBA00004141"/>
    </source>
</evidence>
<dbReference type="EMBL" id="HG793175">
    <property type="protein sequence ID" value="CRL29972.1"/>
    <property type="molecule type" value="Genomic_DNA"/>
</dbReference>
<evidence type="ECO:0000256" key="5">
    <source>
        <dbReference type="ARBA" id="ARBA00022955"/>
    </source>
</evidence>
<proteinExistence type="inferred from homology"/>
<keyword evidence="9 13" id="KW-0472">Membrane</keyword>
<evidence type="ECO:0000256" key="10">
    <source>
        <dbReference type="ARBA" id="ARBA00023166"/>
    </source>
</evidence>
<name>A0A0G4PV14_PENC3</name>
<feature type="domain" description="EXPERA" evidence="15">
    <location>
        <begin position="58"/>
        <end position="204"/>
    </location>
</feature>
<keyword evidence="17" id="KW-1185">Reference proteome</keyword>
<feature type="transmembrane region" description="Helical" evidence="14">
    <location>
        <begin position="149"/>
        <end position="165"/>
    </location>
</feature>
<dbReference type="GO" id="GO:0000247">
    <property type="term" value="F:C-8 sterol isomerase activity"/>
    <property type="evidence" value="ECO:0007669"/>
    <property type="project" value="TreeGrafter"/>
</dbReference>
<evidence type="ECO:0000313" key="17">
    <source>
        <dbReference type="Proteomes" id="UP000053732"/>
    </source>
</evidence>
<evidence type="ECO:0000256" key="14">
    <source>
        <dbReference type="SAM" id="Phobius"/>
    </source>
</evidence>
<evidence type="ECO:0000256" key="8">
    <source>
        <dbReference type="ARBA" id="ARBA00023098"/>
    </source>
</evidence>
<evidence type="ECO:0000256" key="7">
    <source>
        <dbReference type="ARBA" id="ARBA00023011"/>
    </source>
</evidence>
<dbReference type="InterPro" id="IPR007905">
    <property type="entry name" value="EBP"/>
</dbReference>
<dbReference type="GO" id="GO:0016126">
    <property type="term" value="P:sterol biosynthetic process"/>
    <property type="evidence" value="ECO:0007669"/>
    <property type="project" value="UniProtKB-KW"/>
</dbReference>
<dbReference type="GO" id="GO:0004769">
    <property type="term" value="F:steroid Delta-isomerase activity"/>
    <property type="evidence" value="ECO:0007669"/>
    <property type="project" value="TreeGrafter"/>
</dbReference>
<keyword evidence="5" id="KW-0752">Steroid biosynthesis</keyword>
<dbReference type="AlphaFoldDB" id="A0A0G4PV14"/>
<evidence type="ECO:0000256" key="6">
    <source>
        <dbReference type="ARBA" id="ARBA00022989"/>
    </source>
</evidence>